<feature type="region of interest" description="Disordered" evidence="1">
    <location>
        <begin position="47"/>
        <end position="75"/>
    </location>
</feature>
<dbReference type="EMBL" id="LATX01001870">
    <property type="protein sequence ID" value="KTB37040.1"/>
    <property type="molecule type" value="Genomic_DNA"/>
</dbReference>
<sequence length="117" mass="13024">MTGLEEIRSKEEMLPTTLRKLKSDTLNTSSTSAEELDPFQCLLHAIKNSPQSTKQPQLEEMAEDKKPSGSRPKDVPVAEEAMIGATVPVQMVVAEVEVKAMLLRAFMGHRKDVKKFL</sequence>
<protein>
    <submittedName>
        <fullName evidence="2">Uncharacterized protein</fullName>
    </submittedName>
</protein>
<accession>A0A0W0FLC0</accession>
<evidence type="ECO:0000313" key="3">
    <source>
        <dbReference type="Proteomes" id="UP000054988"/>
    </source>
</evidence>
<organism evidence="2 3">
    <name type="scientific">Moniliophthora roreri</name>
    <name type="common">Frosty pod rot fungus</name>
    <name type="synonym">Monilia roreri</name>
    <dbReference type="NCBI Taxonomy" id="221103"/>
    <lineage>
        <taxon>Eukaryota</taxon>
        <taxon>Fungi</taxon>
        <taxon>Dikarya</taxon>
        <taxon>Basidiomycota</taxon>
        <taxon>Agaricomycotina</taxon>
        <taxon>Agaricomycetes</taxon>
        <taxon>Agaricomycetidae</taxon>
        <taxon>Agaricales</taxon>
        <taxon>Marasmiineae</taxon>
        <taxon>Marasmiaceae</taxon>
        <taxon>Moniliophthora</taxon>
    </lineage>
</organism>
<evidence type="ECO:0000313" key="2">
    <source>
        <dbReference type="EMBL" id="KTB37040.1"/>
    </source>
</evidence>
<proteinExistence type="predicted"/>
<dbReference type="Proteomes" id="UP000054988">
    <property type="component" value="Unassembled WGS sequence"/>
</dbReference>
<name>A0A0W0FLC0_MONRR</name>
<reference evidence="2 3" key="1">
    <citation type="submission" date="2015-12" db="EMBL/GenBank/DDBJ databases">
        <title>Draft genome sequence of Moniliophthora roreri, the causal agent of frosty pod rot of cacao.</title>
        <authorList>
            <person name="Aime M.C."/>
            <person name="Diaz-Valderrama J.R."/>
            <person name="Kijpornyongpan T."/>
            <person name="Phillips-Mora W."/>
        </authorList>
    </citation>
    <scope>NUCLEOTIDE SEQUENCE [LARGE SCALE GENOMIC DNA]</scope>
    <source>
        <strain evidence="2 3">MCA 2952</strain>
    </source>
</reference>
<feature type="compositionally biased region" description="Basic and acidic residues" evidence="1">
    <location>
        <begin position="63"/>
        <end position="75"/>
    </location>
</feature>
<dbReference type="AlphaFoldDB" id="A0A0W0FLC0"/>
<gene>
    <name evidence="2" type="ORF">WG66_10381</name>
</gene>
<comment type="caution">
    <text evidence="2">The sequence shown here is derived from an EMBL/GenBank/DDBJ whole genome shotgun (WGS) entry which is preliminary data.</text>
</comment>
<evidence type="ECO:0000256" key="1">
    <source>
        <dbReference type="SAM" id="MobiDB-lite"/>
    </source>
</evidence>